<dbReference type="GO" id="GO:0051285">
    <property type="term" value="C:cell cortex of cell tip"/>
    <property type="evidence" value="ECO:0007669"/>
    <property type="project" value="TreeGrafter"/>
</dbReference>
<dbReference type="Proteomes" id="UP000037136">
    <property type="component" value="Unassembled WGS sequence"/>
</dbReference>
<comment type="caution">
    <text evidence="2">The sequence shown here is derived from an EMBL/GenBank/DDBJ whole genome shotgun (WGS) entry which is preliminary data.</text>
</comment>
<dbReference type="GO" id="GO:0005886">
    <property type="term" value="C:plasma membrane"/>
    <property type="evidence" value="ECO:0007669"/>
    <property type="project" value="InterPro"/>
</dbReference>
<evidence type="ECO:0000313" key="3">
    <source>
        <dbReference type="Proteomes" id="UP000037136"/>
    </source>
</evidence>
<dbReference type="OrthoDB" id="4159154at2759"/>
<feature type="transmembrane region" description="Helical" evidence="1">
    <location>
        <begin position="6"/>
        <end position="29"/>
    </location>
</feature>
<evidence type="ECO:0000256" key="1">
    <source>
        <dbReference type="SAM" id="Phobius"/>
    </source>
</evidence>
<dbReference type="Pfam" id="PF06687">
    <property type="entry name" value="SUR7"/>
    <property type="match status" value="1"/>
</dbReference>
<sequence>MAAVNRFLVLLPVTLALVSFVLTSLTLFAGHKPGFMEDSAVIRINTSHIGHNLLDKRDDNRPAILSDLQGWINDKKGDIEDNIRGKINQGVGRLADKVVGKLHLSHWYSMHIMDSCQGSFTPNLTTPDAELKTTSCTTSDPTHRLNLTRLVDGQLNLGPLNLSLADIGWPDSVQDKIDALNDALTGLFVVYVLAMGCSGLSMLAGLGAFFLPGLGALTLVNLVVASLGGLSCFVGSIIVAATASKAVKHINDRGARFGISAERGVKFYTMGWVATGFMFAVTVYWLGQFFAMRRSHAAKLQEKQLQQEP</sequence>
<reference evidence="2 3" key="1">
    <citation type="journal article" date="2015" name="BMC Genomics">
        <title>Gene expression during zombie ant biting behavior reflects the complexity underlying fungal parasitic behavioral manipulation.</title>
        <authorList>
            <person name="de Bekker C."/>
            <person name="Ohm R.A."/>
            <person name="Loreto R.G."/>
            <person name="Sebastian A."/>
            <person name="Albert I."/>
            <person name="Merrow M."/>
            <person name="Brachmann A."/>
            <person name="Hughes D.P."/>
        </authorList>
    </citation>
    <scope>NUCLEOTIDE SEQUENCE [LARGE SCALE GENOMIC DNA]</scope>
    <source>
        <strain evidence="2 3">SC16a</strain>
    </source>
</reference>
<keyword evidence="1" id="KW-1133">Transmembrane helix</keyword>
<dbReference type="EMBL" id="LAZP02000093">
    <property type="protein sequence ID" value="PFH61040.1"/>
    <property type="molecule type" value="Genomic_DNA"/>
</dbReference>
<dbReference type="InterPro" id="IPR009571">
    <property type="entry name" value="SUR7/Rim9-like_fungi"/>
</dbReference>
<protein>
    <recommendedName>
        <fullName evidence="4">SUR7 protein</fullName>
    </recommendedName>
</protein>
<name>A0A2A9PJI9_OPHUN</name>
<keyword evidence="3" id="KW-1185">Reference proteome</keyword>
<dbReference type="PANTHER" id="PTHR28019">
    <property type="entry name" value="CELL MEMBRANE PROTEIN YLR413W-RELATED"/>
    <property type="match status" value="1"/>
</dbReference>
<dbReference type="PANTHER" id="PTHR28019:SF7">
    <property type="entry name" value="SUR7 PROTEIN"/>
    <property type="match status" value="1"/>
</dbReference>
<reference evidence="2 3" key="2">
    <citation type="journal article" date="2017" name="Sci. Rep.">
        <title>Ant-infecting Ophiocordyceps genomes reveal a high diversity of potential behavioral manipulation genes and a possible major role for enterotoxins.</title>
        <authorList>
            <person name="de Bekker C."/>
            <person name="Ohm R.A."/>
            <person name="Evans H.C."/>
            <person name="Brachmann A."/>
            <person name="Hughes D.P."/>
        </authorList>
    </citation>
    <scope>NUCLEOTIDE SEQUENCE [LARGE SCALE GENOMIC DNA]</scope>
    <source>
        <strain evidence="2 3">SC16a</strain>
    </source>
</reference>
<organism evidence="2 3">
    <name type="scientific">Ophiocordyceps unilateralis</name>
    <name type="common">Zombie-ant fungus</name>
    <name type="synonym">Torrubia unilateralis</name>
    <dbReference type="NCBI Taxonomy" id="268505"/>
    <lineage>
        <taxon>Eukaryota</taxon>
        <taxon>Fungi</taxon>
        <taxon>Dikarya</taxon>
        <taxon>Ascomycota</taxon>
        <taxon>Pezizomycotina</taxon>
        <taxon>Sordariomycetes</taxon>
        <taxon>Hypocreomycetidae</taxon>
        <taxon>Hypocreales</taxon>
        <taxon>Ophiocordycipitaceae</taxon>
        <taxon>Ophiocordyceps</taxon>
    </lineage>
</organism>
<accession>A0A2A9PJI9</accession>
<dbReference type="AlphaFoldDB" id="A0A2A9PJI9"/>
<feature type="transmembrane region" description="Helical" evidence="1">
    <location>
        <begin position="184"/>
        <end position="210"/>
    </location>
</feature>
<feature type="transmembrane region" description="Helical" evidence="1">
    <location>
        <begin position="265"/>
        <end position="286"/>
    </location>
</feature>
<dbReference type="GO" id="GO:0031505">
    <property type="term" value="P:fungal-type cell wall organization"/>
    <property type="evidence" value="ECO:0007669"/>
    <property type="project" value="TreeGrafter"/>
</dbReference>
<feature type="transmembrane region" description="Helical" evidence="1">
    <location>
        <begin position="222"/>
        <end position="244"/>
    </location>
</feature>
<evidence type="ECO:0000313" key="2">
    <source>
        <dbReference type="EMBL" id="PFH61040.1"/>
    </source>
</evidence>
<proteinExistence type="predicted"/>
<gene>
    <name evidence="2" type="ORF">XA68_18357</name>
</gene>
<keyword evidence="1" id="KW-0812">Transmembrane</keyword>
<keyword evidence="1" id="KW-0472">Membrane</keyword>
<dbReference type="InterPro" id="IPR052413">
    <property type="entry name" value="SUR7_domain"/>
</dbReference>
<evidence type="ECO:0008006" key="4">
    <source>
        <dbReference type="Google" id="ProtNLM"/>
    </source>
</evidence>